<feature type="region of interest" description="Disordered" evidence="1">
    <location>
        <begin position="180"/>
        <end position="205"/>
    </location>
</feature>
<dbReference type="AlphaFoldDB" id="A0A0D2E9E2"/>
<dbReference type="Proteomes" id="UP000053342">
    <property type="component" value="Unassembled WGS sequence"/>
</dbReference>
<dbReference type="HOGENOM" id="CLU_056752_0_0_1"/>
<feature type="region of interest" description="Disordered" evidence="1">
    <location>
        <begin position="1"/>
        <end position="108"/>
    </location>
</feature>
<name>A0A0D2E9E2_9EURO</name>
<evidence type="ECO:0000256" key="1">
    <source>
        <dbReference type="SAM" id="MobiDB-lite"/>
    </source>
</evidence>
<protein>
    <submittedName>
        <fullName evidence="3">Uncharacterized protein</fullName>
    </submittedName>
</protein>
<dbReference type="VEuPathDB" id="FungiDB:PV06_02971"/>
<feature type="compositionally biased region" description="Basic residues" evidence="1">
    <location>
        <begin position="180"/>
        <end position="192"/>
    </location>
</feature>
<sequence>MSQERNFASFPARRRDVDESSDMYAASLPVGQPMGPESASRARNMGDPRSASSHRGTRSVRSGSSRSGHSSARSGSRSTNSSRGGSRSTHSSSRVTRRRVVRSAKSKHASRVSAKARISFAFGITLLIAIIIYAVLAFTGTARGIMFHVLSILLILTLAGVFFHQFLSMLMLKRHGAKRRNGTMHASRHRQGRGPASKTIEDRDEMPPEKPIQIHMGYDDGLGPDLEAGNVPTVPKPPPTYGNTRTSMRINPNFVYTKQVEVVPSPLTPTYDEAMSQVQHSVGYRPPSYLSDGGASEVIASRRRDVDAALENIHPLERERMRTLAAEALEGRGHKEI</sequence>
<reference evidence="3 4" key="1">
    <citation type="submission" date="2015-01" db="EMBL/GenBank/DDBJ databases">
        <title>The Genome Sequence of Exophiala oligosperma CBS72588.</title>
        <authorList>
            <consortium name="The Broad Institute Genomics Platform"/>
            <person name="Cuomo C."/>
            <person name="de Hoog S."/>
            <person name="Gorbushina A."/>
            <person name="Stielow B."/>
            <person name="Teixiera M."/>
            <person name="Abouelleil A."/>
            <person name="Chapman S.B."/>
            <person name="Priest M."/>
            <person name="Young S.K."/>
            <person name="Wortman J."/>
            <person name="Nusbaum C."/>
            <person name="Birren B."/>
        </authorList>
    </citation>
    <scope>NUCLEOTIDE SEQUENCE [LARGE SCALE GENOMIC DNA]</scope>
    <source>
        <strain evidence="3 4">CBS 72588</strain>
    </source>
</reference>
<feature type="transmembrane region" description="Helical" evidence="2">
    <location>
        <begin position="118"/>
        <end position="139"/>
    </location>
</feature>
<feature type="transmembrane region" description="Helical" evidence="2">
    <location>
        <begin position="145"/>
        <end position="172"/>
    </location>
</feature>
<dbReference type="EMBL" id="KN847334">
    <property type="protein sequence ID" value="KIW44509.1"/>
    <property type="molecule type" value="Genomic_DNA"/>
</dbReference>
<organism evidence="3 4">
    <name type="scientific">Exophiala oligosperma</name>
    <dbReference type="NCBI Taxonomy" id="215243"/>
    <lineage>
        <taxon>Eukaryota</taxon>
        <taxon>Fungi</taxon>
        <taxon>Dikarya</taxon>
        <taxon>Ascomycota</taxon>
        <taxon>Pezizomycotina</taxon>
        <taxon>Eurotiomycetes</taxon>
        <taxon>Chaetothyriomycetidae</taxon>
        <taxon>Chaetothyriales</taxon>
        <taxon>Herpotrichiellaceae</taxon>
        <taxon>Exophiala</taxon>
    </lineage>
</organism>
<proteinExistence type="predicted"/>
<feature type="compositionally biased region" description="Basic residues" evidence="1">
    <location>
        <begin position="95"/>
        <end position="108"/>
    </location>
</feature>
<keyword evidence="2" id="KW-0472">Membrane</keyword>
<dbReference type="RefSeq" id="XP_016264725.1">
    <property type="nucleotide sequence ID" value="XM_016403720.1"/>
</dbReference>
<dbReference type="GeneID" id="27355045"/>
<dbReference type="OrthoDB" id="5417811at2759"/>
<keyword evidence="2" id="KW-1133">Transmembrane helix</keyword>
<feature type="compositionally biased region" description="Low complexity" evidence="1">
    <location>
        <begin position="59"/>
        <end position="94"/>
    </location>
</feature>
<keyword evidence="4" id="KW-1185">Reference proteome</keyword>
<keyword evidence="2" id="KW-0812">Transmembrane</keyword>
<accession>A0A0D2E9E2</accession>
<evidence type="ECO:0000256" key="2">
    <source>
        <dbReference type="SAM" id="Phobius"/>
    </source>
</evidence>
<evidence type="ECO:0000313" key="4">
    <source>
        <dbReference type="Proteomes" id="UP000053342"/>
    </source>
</evidence>
<gene>
    <name evidence="3" type="ORF">PV06_02971</name>
</gene>
<evidence type="ECO:0000313" key="3">
    <source>
        <dbReference type="EMBL" id="KIW44509.1"/>
    </source>
</evidence>